<dbReference type="SUPFAM" id="SSF52156">
    <property type="entry name" value="Initiation factor IF2/eIF5b, domain 3"/>
    <property type="match status" value="1"/>
</dbReference>
<dbReference type="InterPro" id="IPR027417">
    <property type="entry name" value="P-loop_NTPase"/>
</dbReference>
<reference evidence="12" key="1">
    <citation type="submission" date="2021-01" db="EMBL/GenBank/DDBJ databases">
        <authorList>
            <person name="Corre E."/>
            <person name="Pelletier E."/>
            <person name="Niang G."/>
            <person name="Scheremetjew M."/>
            <person name="Finn R."/>
            <person name="Kale V."/>
            <person name="Holt S."/>
            <person name="Cochrane G."/>
            <person name="Meng A."/>
            <person name="Brown T."/>
            <person name="Cohen L."/>
        </authorList>
    </citation>
    <scope>NUCLEOTIDE SEQUENCE</scope>
    <source>
        <strain evidence="12">CCMP1381</strain>
    </source>
</reference>
<dbReference type="InterPro" id="IPR006847">
    <property type="entry name" value="IF2_N"/>
</dbReference>
<dbReference type="Gene3D" id="2.40.30.10">
    <property type="entry name" value="Translation factors"/>
    <property type="match status" value="2"/>
</dbReference>
<keyword evidence="5" id="KW-0648">Protein biosynthesis</keyword>
<dbReference type="InterPro" id="IPR009000">
    <property type="entry name" value="Transl_B-barrel_sf"/>
</dbReference>
<name>A0A7S2B294_9STRA</name>
<feature type="domain" description="Tr-type G" evidence="11">
    <location>
        <begin position="274"/>
        <end position="444"/>
    </location>
</feature>
<dbReference type="CDD" id="cd01887">
    <property type="entry name" value="IF2_eIF5B"/>
    <property type="match status" value="1"/>
</dbReference>
<dbReference type="HAMAP" id="MF_00100_B">
    <property type="entry name" value="IF_2_B"/>
    <property type="match status" value="1"/>
</dbReference>
<dbReference type="InterPro" id="IPR023115">
    <property type="entry name" value="TIF_IF2_dom3"/>
</dbReference>
<dbReference type="FunFam" id="3.40.50.300:FF:000019">
    <property type="entry name" value="Translation initiation factor IF-2"/>
    <property type="match status" value="1"/>
</dbReference>
<dbReference type="InterPro" id="IPR036925">
    <property type="entry name" value="TIF_IF2_dom3_sf"/>
</dbReference>
<dbReference type="InterPro" id="IPR005225">
    <property type="entry name" value="Small_GTP-bd"/>
</dbReference>
<keyword evidence="6" id="KW-0342">GTP-binding</keyword>
<evidence type="ECO:0000256" key="2">
    <source>
        <dbReference type="ARBA" id="ARBA00007733"/>
    </source>
</evidence>
<feature type="region of interest" description="Disordered" evidence="9">
    <location>
        <begin position="72"/>
        <end position="177"/>
    </location>
</feature>
<evidence type="ECO:0000256" key="3">
    <source>
        <dbReference type="ARBA" id="ARBA00022540"/>
    </source>
</evidence>
<dbReference type="Gene3D" id="3.40.50.10050">
    <property type="entry name" value="Translation initiation factor IF- 2, domain 3"/>
    <property type="match status" value="1"/>
</dbReference>
<evidence type="ECO:0000256" key="9">
    <source>
        <dbReference type="SAM" id="MobiDB-lite"/>
    </source>
</evidence>
<dbReference type="InterPro" id="IPR000795">
    <property type="entry name" value="T_Tr_GTP-bd_dom"/>
</dbReference>
<evidence type="ECO:0000256" key="7">
    <source>
        <dbReference type="ARBA" id="ARBA00025162"/>
    </source>
</evidence>
<keyword evidence="3" id="KW-0396">Initiation factor</keyword>
<dbReference type="FunFam" id="3.40.50.10050:FF:000001">
    <property type="entry name" value="Translation initiation factor IF-2"/>
    <property type="match status" value="1"/>
</dbReference>
<dbReference type="PROSITE" id="PS01176">
    <property type="entry name" value="IF2"/>
    <property type="match status" value="1"/>
</dbReference>
<gene>
    <name evidence="12" type="ORF">DSPE1174_LOCUS5007</name>
</gene>
<dbReference type="SUPFAM" id="SSF50447">
    <property type="entry name" value="Translation proteins"/>
    <property type="match status" value="2"/>
</dbReference>
<evidence type="ECO:0000313" key="12">
    <source>
        <dbReference type="EMBL" id="CAD9384084.1"/>
    </source>
</evidence>
<feature type="compositionally biased region" description="Basic residues" evidence="9">
    <location>
        <begin position="157"/>
        <end position="167"/>
    </location>
</feature>
<organism evidence="12">
    <name type="scientific">Octactis speculum</name>
    <dbReference type="NCBI Taxonomy" id="3111310"/>
    <lineage>
        <taxon>Eukaryota</taxon>
        <taxon>Sar</taxon>
        <taxon>Stramenopiles</taxon>
        <taxon>Ochrophyta</taxon>
        <taxon>Dictyochophyceae</taxon>
        <taxon>Dictyochales</taxon>
        <taxon>Dictyochaceae</taxon>
        <taxon>Octactis</taxon>
    </lineage>
</organism>
<dbReference type="GO" id="GO:0003743">
    <property type="term" value="F:translation initiation factor activity"/>
    <property type="evidence" value="ECO:0007669"/>
    <property type="project" value="UniProtKB-KW"/>
</dbReference>
<dbReference type="GO" id="GO:0005525">
    <property type="term" value="F:GTP binding"/>
    <property type="evidence" value="ECO:0007669"/>
    <property type="project" value="UniProtKB-KW"/>
</dbReference>
<feature type="signal peptide" evidence="10">
    <location>
        <begin position="1"/>
        <end position="18"/>
    </location>
</feature>
<protein>
    <recommendedName>
        <fullName evidence="8">Translation initiation factor IF-2, chloroplastic</fullName>
    </recommendedName>
</protein>
<dbReference type="GO" id="GO:0009507">
    <property type="term" value="C:chloroplast"/>
    <property type="evidence" value="ECO:0007669"/>
    <property type="project" value="UniProtKB-SubCell"/>
</dbReference>
<dbReference type="NCBIfam" id="TIGR00231">
    <property type="entry name" value="small_GTP"/>
    <property type="match status" value="1"/>
</dbReference>
<evidence type="ECO:0000256" key="6">
    <source>
        <dbReference type="ARBA" id="ARBA00023134"/>
    </source>
</evidence>
<dbReference type="NCBIfam" id="TIGR00487">
    <property type="entry name" value="IF-2"/>
    <property type="match status" value="1"/>
</dbReference>
<proteinExistence type="inferred from homology"/>
<evidence type="ECO:0000256" key="8">
    <source>
        <dbReference type="ARBA" id="ARBA00044105"/>
    </source>
</evidence>
<keyword evidence="4" id="KW-0547">Nucleotide-binding</keyword>
<dbReference type="Gene3D" id="3.40.50.300">
    <property type="entry name" value="P-loop containing nucleotide triphosphate hydrolases"/>
    <property type="match status" value="1"/>
</dbReference>
<dbReference type="InterPro" id="IPR000178">
    <property type="entry name" value="TF_IF2_bacterial-like"/>
</dbReference>
<comment type="function">
    <text evidence="7">One of the essential components for the initiation of protein synthesis. Protects formylmethionyl-tRNA from spontaneous hydrolysis and promotes its binding to the 30S ribosomal subunits. Also involved in the hydrolysis of GTP during the formation of the 70S ribosomal complex.</text>
</comment>
<evidence type="ECO:0000256" key="5">
    <source>
        <dbReference type="ARBA" id="ARBA00022917"/>
    </source>
</evidence>
<dbReference type="FunFam" id="2.40.30.10:FF:000008">
    <property type="entry name" value="Translation initiation factor IF-2"/>
    <property type="match status" value="1"/>
</dbReference>
<dbReference type="CDD" id="cd03692">
    <property type="entry name" value="mtIF2_IVc"/>
    <property type="match status" value="1"/>
</dbReference>
<dbReference type="GO" id="GO:0003924">
    <property type="term" value="F:GTPase activity"/>
    <property type="evidence" value="ECO:0007669"/>
    <property type="project" value="InterPro"/>
</dbReference>
<dbReference type="PROSITE" id="PS51722">
    <property type="entry name" value="G_TR_2"/>
    <property type="match status" value="1"/>
</dbReference>
<dbReference type="Pfam" id="PF04760">
    <property type="entry name" value="IF2_N"/>
    <property type="match status" value="1"/>
</dbReference>
<dbReference type="SUPFAM" id="SSF52540">
    <property type="entry name" value="P-loop containing nucleoside triphosphate hydrolases"/>
    <property type="match status" value="1"/>
</dbReference>
<comment type="similarity">
    <text evidence="2">Belongs to the TRAFAC class translation factor GTPase superfamily. Classic translation factor GTPase family. IF-2 subfamily.</text>
</comment>
<evidence type="ECO:0000259" key="11">
    <source>
        <dbReference type="PROSITE" id="PS51722"/>
    </source>
</evidence>
<sequence length="782" mass="84939">MRCLIVFYLLQLLPYATPFTQLHTRRVSALKPATRGTTRIFTYASVEQGSTKPAGAPKPKGYILSNPKILVRIQQPREPRQPRGGGGSYDRRGSPGGGRGPQKVFNKPSVIPQDQPSTTTPGRRGSKAPPRKGAPVDPEKKKVQRWKKPVAQENKRFRGRASLKRKNRNQDKGVKEKETIFIPEGPVSVGTLSSSLDVKGPEVVKYLMMQMGILCSLTQTIDFPTARTVAVAFGKELKVEGDDGEEEEDDDEETSDTQDDGFAMDMDDPDTLEPRGPVVTIMGHVDHGKTSLLDAIRQADVVSGEAGGITQHIGAYSVMTARGDKVTFIDTPGHAAFSEMRQRGADVTDIVILVLAADDGVKNQTIEALNAARQAGKPVIVAFNKCDKPGADVNRVATELTGYDLLIEDLGGEILSAEVSAKTKSGLDELLEKVMLQAEVLDLKANYDRAAQGSIVEVRMQKGLGTVATTLIQRGTIRVGDFFIAGEANGKVRMLITDKGEKVTEAGPSMPVQIVGLDGVPLAGDTLLVGDDEGLLRDLAARRSKLAMEKSSVQFEGDLKNSVMERLTQMGDLQGEQLEEKEVHVCIKADVMGSAEALVTALKQLEMKNEIARVKVKVLLSGVGDVTQSDLAIADVSNAWTIAFNVATIYQAQEDARNKNLEIGYYSVVYDVLDEMEVRMKEVLSPTPEGDYTGKAEVKAIFDIGKVGKIAGCAVLDGEVLKSANFRVLRGPRIVHEGRLKTLKHVKEDVQSMSAGSECGVNFQDWEEMMEGDIIESYVMNV</sequence>
<feature type="chain" id="PRO_5030860234" description="Translation initiation factor IF-2, chloroplastic" evidence="10">
    <location>
        <begin position="19"/>
        <end position="782"/>
    </location>
</feature>
<feature type="region of interest" description="Disordered" evidence="9">
    <location>
        <begin position="237"/>
        <end position="272"/>
    </location>
</feature>
<feature type="compositionally biased region" description="Acidic residues" evidence="9">
    <location>
        <begin position="242"/>
        <end position="259"/>
    </location>
</feature>
<dbReference type="Pfam" id="PF00009">
    <property type="entry name" value="GTP_EFTU"/>
    <property type="match status" value="1"/>
</dbReference>
<evidence type="ECO:0000256" key="4">
    <source>
        <dbReference type="ARBA" id="ARBA00022741"/>
    </source>
</evidence>
<dbReference type="Pfam" id="PF11987">
    <property type="entry name" value="IF-2"/>
    <property type="match status" value="1"/>
</dbReference>
<dbReference type="AlphaFoldDB" id="A0A7S2B294"/>
<feature type="compositionally biased region" description="Basic and acidic residues" evidence="9">
    <location>
        <begin position="168"/>
        <end position="177"/>
    </location>
</feature>
<evidence type="ECO:0000256" key="1">
    <source>
        <dbReference type="ARBA" id="ARBA00004229"/>
    </source>
</evidence>
<dbReference type="PANTHER" id="PTHR43381:SF5">
    <property type="entry name" value="TR-TYPE G DOMAIN-CONTAINING PROTEIN"/>
    <property type="match status" value="1"/>
</dbReference>
<dbReference type="InterPro" id="IPR044145">
    <property type="entry name" value="IF2_II"/>
</dbReference>
<feature type="compositionally biased region" description="Gly residues" evidence="9">
    <location>
        <begin position="83"/>
        <end position="100"/>
    </location>
</feature>
<dbReference type="EMBL" id="HBGS01009469">
    <property type="protein sequence ID" value="CAD9384084.1"/>
    <property type="molecule type" value="Transcribed_RNA"/>
</dbReference>
<evidence type="ECO:0000256" key="10">
    <source>
        <dbReference type="SAM" id="SignalP"/>
    </source>
</evidence>
<comment type="subcellular location">
    <subcellularLocation>
        <location evidence="1">Plastid</location>
        <location evidence="1">Chloroplast</location>
    </subcellularLocation>
</comment>
<dbReference type="Pfam" id="PF22042">
    <property type="entry name" value="EF-G_D2"/>
    <property type="match status" value="1"/>
</dbReference>
<keyword evidence="10" id="KW-0732">Signal</keyword>
<dbReference type="InterPro" id="IPR053905">
    <property type="entry name" value="EF-G-like_DII"/>
</dbReference>
<accession>A0A7S2B294</accession>
<dbReference type="CDD" id="cd03702">
    <property type="entry name" value="IF2_mtIF2_II"/>
    <property type="match status" value="1"/>
</dbReference>
<dbReference type="PANTHER" id="PTHR43381">
    <property type="entry name" value="TRANSLATION INITIATION FACTOR IF-2-RELATED"/>
    <property type="match status" value="1"/>
</dbReference>
<feature type="compositionally biased region" description="Polar residues" evidence="9">
    <location>
        <begin position="112"/>
        <end position="121"/>
    </location>
</feature>
<dbReference type="InterPro" id="IPR015760">
    <property type="entry name" value="TIF_IF2"/>
</dbReference>